<keyword evidence="2" id="KW-1185">Reference proteome</keyword>
<evidence type="ECO:0000313" key="2">
    <source>
        <dbReference type="Proteomes" id="UP001162992"/>
    </source>
</evidence>
<evidence type="ECO:0000313" key="1">
    <source>
        <dbReference type="EMBL" id="KAJ7547813.1"/>
    </source>
</evidence>
<gene>
    <name evidence="1" type="ORF">O6H91_08G105200</name>
</gene>
<dbReference type="Proteomes" id="UP001162992">
    <property type="component" value="Chromosome 8"/>
</dbReference>
<sequence>MVKPWGEIGAWAEEAERADEEAKELAEAAAAAAGREEGFPILGELVVTTSVGKQQQHGKKKKAQKTISLSELLVGKNVGPGGAGKGRQASDSRGSEEERQHGGRAGGFRAYGEGFKDGMAEGGGRDHNRGGFDQNRQAGGYRTDRDGNAGGYGGQMDRDGEMHKSGGMPQVDESRPVERPRLILLPRSQIVDASVPSAIPSKETPVGKGSEILESDPSMPDIQLPKPKPRSNPFGAARPREEILAEKGQDWRKFEAELENREREIRNSLPSTPDGAPQRWTRLPLKYEPHGQGRENSRPSSSHSSRPQTPDLSAQLGTKSRAKVNPFGDAKPREILLEEKGKDWRRIDFELEHRSVERLDTEEETKLKKEIKALEELLNNNIESRNEKIMYGVLNEKAEKEGGMKLNVKEELIHKEKELEDLTRALDDKIRYSQRSVDRPPSRGGHSDSGRTSEPSRPSSRAGRSDFGRGIEPANFPKGIDIWIRPTAGSDLNRPLTYRDRDRRTFERW</sequence>
<reference evidence="2" key="1">
    <citation type="journal article" date="2024" name="Proc. Natl. Acad. Sci. U.S.A.">
        <title>Extraordinary preservation of gene collinearity over three hundred million years revealed in homosporous lycophytes.</title>
        <authorList>
            <person name="Li C."/>
            <person name="Wickell D."/>
            <person name="Kuo L.Y."/>
            <person name="Chen X."/>
            <person name="Nie B."/>
            <person name="Liao X."/>
            <person name="Peng D."/>
            <person name="Ji J."/>
            <person name="Jenkins J."/>
            <person name="Williams M."/>
            <person name="Shu S."/>
            <person name="Plott C."/>
            <person name="Barry K."/>
            <person name="Rajasekar S."/>
            <person name="Grimwood J."/>
            <person name="Han X."/>
            <person name="Sun S."/>
            <person name="Hou Z."/>
            <person name="He W."/>
            <person name="Dai G."/>
            <person name="Sun C."/>
            <person name="Schmutz J."/>
            <person name="Leebens-Mack J.H."/>
            <person name="Li F.W."/>
            <person name="Wang L."/>
        </authorList>
    </citation>
    <scope>NUCLEOTIDE SEQUENCE [LARGE SCALE GENOMIC DNA]</scope>
    <source>
        <strain evidence="2">cv. PW_Plant_1</strain>
    </source>
</reference>
<accession>A0ACC2D0H8</accession>
<name>A0ACC2D0H8_DIPCM</name>
<comment type="caution">
    <text evidence="1">The sequence shown here is derived from an EMBL/GenBank/DDBJ whole genome shotgun (WGS) entry which is preliminary data.</text>
</comment>
<proteinExistence type="predicted"/>
<dbReference type="EMBL" id="CM055099">
    <property type="protein sequence ID" value="KAJ7547813.1"/>
    <property type="molecule type" value="Genomic_DNA"/>
</dbReference>
<organism evidence="1 2">
    <name type="scientific">Diphasiastrum complanatum</name>
    <name type="common">Issler's clubmoss</name>
    <name type="synonym">Lycopodium complanatum</name>
    <dbReference type="NCBI Taxonomy" id="34168"/>
    <lineage>
        <taxon>Eukaryota</taxon>
        <taxon>Viridiplantae</taxon>
        <taxon>Streptophyta</taxon>
        <taxon>Embryophyta</taxon>
        <taxon>Tracheophyta</taxon>
        <taxon>Lycopodiopsida</taxon>
        <taxon>Lycopodiales</taxon>
        <taxon>Lycopodiaceae</taxon>
        <taxon>Lycopodioideae</taxon>
        <taxon>Diphasiastrum</taxon>
    </lineage>
</organism>
<protein>
    <submittedName>
        <fullName evidence="1">Uncharacterized protein</fullName>
    </submittedName>
</protein>